<gene>
    <name evidence="13" type="ORF">FQA47_013389</name>
</gene>
<keyword evidence="2" id="KW-0813">Transport</keyword>
<dbReference type="OrthoDB" id="5783753at2759"/>
<evidence type="ECO:0000256" key="7">
    <source>
        <dbReference type="ARBA" id="ARBA00022982"/>
    </source>
</evidence>
<evidence type="ECO:0000256" key="4">
    <source>
        <dbReference type="ARBA" id="ARBA00022692"/>
    </source>
</evidence>
<dbReference type="GO" id="GO:0005743">
    <property type="term" value="C:mitochondrial inner membrane"/>
    <property type="evidence" value="ECO:0007669"/>
    <property type="project" value="UniProtKB-SubCell"/>
</dbReference>
<comment type="similarity">
    <text evidence="11">Belongs to the UQCC4 family.</text>
</comment>
<evidence type="ECO:0000256" key="5">
    <source>
        <dbReference type="ARBA" id="ARBA00022729"/>
    </source>
</evidence>
<accession>A0A834FIN0</accession>
<keyword evidence="6" id="KW-0999">Mitochondrion inner membrane</keyword>
<feature type="region of interest" description="Disordered" evidence="12">
    <location>
        <begin position="40"/>
        <end position="63"/>
    </location>
</feature>
<reference evidence="13" key="1">
    <citation type="journal article" name="BMC Genomics">
        <title>Long-read sequencing and de novo genome assembly of marine medaka (Oryzias melastigma).</title>
        <authorList>
            <person name="Liang P."/>
            <person name="Saqib H.S.A."/>
            <person name="Ni X."/>
            <person name="Shen Y."/>
        </authorList>
    </citation>
    <scope>NUCLEOTIDE SEQUENCE</scope>
    <source>
        <strain evidence="13">Bigg-433</strain>
    </source>
</reference>
<evidence type="ECO:0000256" key="11">
    <source>
        <dbReference type="ARBA" id="ARBA00034713"/>
    </source>
</evidence>
<evidence type="ECO:0000256" key="3">
    <source>
        <dbReference type="ARBA" id="ARBA00022660"/>
    </source>
</evidence>
<dbReference type="InterPro" id="IPR023248">
    <property type="entry name" value="UQCC4_vert"/>
</dbReference>
<evidence type="ECO:0000256" key="9">
    <source>
        <dbReference type="ARBA" id="ARBA00023128"/>
    </source>
</evidence>
<evidence type="ECO:0000256" key="1">
    <source>
        <dbReference type="ARBA" id="ARBA00004434"/>
    </source>
</evidence>
<evidence type="ECO:0000256" key="6">
    <source>
        <dbReference type="ARBA" id="ARBA00022792"/>
    </source>
</evidence>
<comment type="subcellular location">
    <subcellularLocation>
        <location evidence="1">Mitochondrion inner membrane</location>
        <topology evidence="1">Single-pass membrane protein</topology>
    </subcellularLocation>
</comment>
<keyword evidence="4" id="KW-0812">Transmembrane</keyword>
<evidence type="ECO:0000313" key="14">
    <source>
        <dbReference type="Proteomes" id="UP000646548"/>
    </source>
</evidence>
<dbReference type="PANTHER" id="PTHR35268:SF1">
    <property type="entry name" value="UBIQUINOL-CYTOCHROME-C REDUCTASE COMPLEX ASSEMBLY FACTOR 4"/>
    <property type="match status" value="1"/>
</dbReference>
<dbReference type="PANTHER" id="PTHR35268">
    <property type="entry name" value="PROTEIN CCSMST1"/>
    <property type="match status" value="1"/>
</dbReference>
<dbReference type="EMBL" id="WKFB01000126">
    <property type="protein sequence ID" value="KAF6734730.1"/>
    <property type="molecule type" value="Genomic_DNA"/>
</dbReference>
<keyword evidence="5" id="KW-0732">Signal</keyword>
<proteinExistence type="inferred from homology"/>
<evidence type="ECO:0000256" key="10">
    <source>
        <dbReference type="ARBA" id="ARBA00023136"/>
    </source>
</evidence>
<evidence type="ECO:0000313" key="13">
    <source>
        <dbReference type="EMBL" id="KAF6734730.1"/>
    </source>
</evidence>
<organism evidence="13 14">
    <name type="scientific">Oryzias melastigma</name>
    <name type="common">Marine medaka</name>
    <dbReference type="NCBI Taxonomy" id="30732"/>
    <lineage>
        <taxon>Eukaryota</taxon>
        <taxon>Metazoa</taxon>
        <taxon>Chordata</taxon>
        <taxon>Craniata</taxon>
        <taxon>Vertebrata</taxon>
        <taxon>Euteleostomi</taxon>
        <taxon>Actinopterygii</taxon>
        <taxon>Neopterygii</taxon>
        <taxon>Teleostei</taxon>
        <taxon>Neoteleostei</taxon>
        <taxon>Acanthomorphata</taxon>
        <taxon>Ovalentaria</taxon>
        <taxon>Atherinomorphae</taxon>
        <taxon>Beloniformes</taxon>
        <taxon>Adrianichthyidae</taxon>
        <taxon>Oryziinae</taxon>
        <taxon>Oryzias</taxon>
    </lineage>
</organism>
<name>A0A834FIN0_ORYME</name>
<feature type="compositionally biased region" description="Polar residues" evidence="12">
    <location>
        <begin position="40"/>
        <end position="49"/>
    </location>
</feature>
<evidence type="ECO:0000256" key="12">
    <source>
        <dbReference type="SAM" id="MobiDB-lite"/>
    </source>
</evidence>
<keyword evidence="8" id="KW-1133">Transmembrane helix</keyword>
<dbReference type="AlphaFoldDB" id="A0A834FIN0"/>
<keyword evidence="9" id="KW-0496">Mitochondrion</keyword>
<dbReference type="PRINTS" id="PR02042">
    <property type="entry name" value="CCSMST1"/>
</dbReference>
<comment type="caution">
    <text evidence="13">The sequence shown here is derived from an EMBL/GenBank/DDBJ whole genome shotgun (WGS) entry which is preliminary data.</text>
</comment>
<keyword evidence="3" id="KW-0679">Respiratory chain</keyword>
<keyword evidence="7" id="KW-0249">Electron transport</keyword>
<dbReference type="Proteomes" id="UP000646548">
    <property type="component" value="Unassembled WGS sequence"/>
</dbReference>
<keyword evidence="10" id="KW-0472">Membrane</keyword>
<sequence length="137" mass="15577">MSTTRVFSGLTRLTLRRGFPDSVLTRTCALRNVRSLAVSAQVSSKSNGSEDAPPKDEPIKFSTSKASHKTWKVKRSMGSNYERPWWKVVPISLVCTAFLLWCAFRGETDIDKQLERQLYEQLPGLLSNEEQEEPQNK</sequence>
<dbReference type="Pfam" id="PF15013">
    <property type="entry name" value="CCSMST1"/>
    <property type="match status" value="1"/>
</dbReference>
<dbReference type="InterPro" id="IPR029160">
    <property type="entry name" value="UQCC4"/>
</dbReference>
<evidence type="ECO:0000256" key="2">
    <source>
        <dbReference type="ARBA" id="ARBA00022448"/>
    </source>
</evidence>
<protein>
    <submittedName>
        <fullName evidence="13">Protein ccsmst1</fullName>
    </submittedName>
</protein>
<evidence type="ECO:0000256" key="8">
    <source>
        <dbReference type="ARBA" id="ARBA00022989"/>
    </source>
</evidence>